<feature type="transmembrane region" description="Helical" evidence="1">
    <location>
        <begin position="6"/>
        <end position="29"/>
    </location>
</feature>
<dbReference type="Proteomes" id="UP000229481">
    <property type="component" value="Unassembled WGS sequence"/>
</dbReference>
<accession>A0A2M7QSF8</accession>
<proteinExistence type="predicted"/>
<keyword evidence="1" id="KW-0812">Transmembrane</keyword>
<gene>
    <name evidence="2" type="ORF">COY85_00810</name>
</gene>
<keyword evidence="1" id="KW-0472">Membrane</keyword>
<dbReference type="EMBL" id="PFLK01000017">
    <property type="protein sequence ID" value="PIY75227.1"/>
    <property type="molecule type" value="Genomic_DNA"/>
</dbReference>
<keyword evidence="1" id="KW-1133">Transmembrane helix</keyword>
<comment type="caution">
    <text evidence="2">The sequence shown here is derived from an EMBL/GenBank/DDBJ whole genome shotgun (WGS) entry which is preliminary data.</text>
</comment>
<organism evidence="2 3">
    <name type="scientific">Candidatus Portnoybacteria bacterium CG_4_10_14_0_8_um_filter_40_50</name>
    <dbReference type="NCBI Taxonomy" id="1974800"/>
    <lineage>
        <taxon>Bacteria</taxon>
        <taxon>Candidatus Portnoyibacteriota</taxon>
    </lineage>
</organism>
<evidence type="ECO:0000313" key="3">
    <source>
        <dbReference type="Proteomes" id="UP000229481"/>
    </source>
</evidence>
<reference evidence="3" key="1">
    <citation type="submission" date="2017-09" db="EMBL/GenBank/DDBJ databases">
        <title>Depth-based differentiation of microbial function through sediment-hosted aquifers and enrichment of novel symbionts in the deep terrestrial subsurface.</title>
        <authorList>
            <person name="Probst A.J."/>
            <person name="Ladd B."/>
            <person name="Jarett J.K."/>
            <person name="Geller-Mcgrath D.E."/>
            <person name="Sieber C.M.K."/>
            <person name="Emerson J.B."/>
            <person name="Anantharaman K."/>
            <person name="Thomas B.C."/>
            <person name="Malmstrom R."/>
            <person name="Stieglmeier M."/>
            <person name="Klingl A."/>
            <person name="Woyke T."/>
            <person name="Ryan C.M."/>
            <person name="Banfield J.F."/>
        </authorList>
    </citation>
    <scope>NUCLEOTIDE SEQUENCE [LARGE SCALE GENOMIC DNA]</scope>
</reference>
<sequence length="87" mass="9873">MPIGRQVIFFHFFFLIILIFDSSSIPPYLPLDKSKNRYIIIALAVLCKQKGVVGDKYLPPEDMKITARVGLDPPLTDPHLIFSLTMP</sequence>
<name>A0A2M7QSF8_9BACT</name>
<evidence type="ECO:0000256" key="1">
    <source>
        <dbReference type="SAM" id="Phobius"/>
    </source>
</evidence>
<evidence type="ECO:0000313" key="2">
    <source>
        <dbReference type="EMBL" id="PIY75227.1"/>
    </source>
</evidence>
<dbReference type="AlphaFoldDB" id="A0A2M7QSF8"/>
<protein>
    <submittedName>
        <fullName evidence="2">Uncharacterized protein</fullName>
    </submittedName>
</protein>